<evidence type="ECO:0008006" key="5">
    <source>
        <dbReference type="Google" id="ProtNLM"/>
    </source>
</evidence>
<dbReference type="AlphaFoldDB" id="A0A136JJJ9"/>
<evidence type="ECO:0000313" key="4">
    <source>
        <dbReference type="Proteomes" id="UP000070501"/>
    </source>
</evidence>
<keyword evidence="2" id="KW-0732">Signal</keyword>
<sequence length="368" mass="37193">MPSFASLLSTAALVALAQGHAVFLNAQGETGSPASRGFQVSLDIARNCTSINPCQQDTTIIRDNEIKNNVVNECGRTELTGNIDIGENTENALAAKQVTQVKAGSKVSVTVHQVNADGAGPYTCDLIEAGNNGVISQNLTVLDNIPGVNGFSQARTQQFNITVVMPQNFSCSGSSAGNVCTVRCRNNALAGPFGGCFPVQQTDTAAKVNTAAGVDTNISTEAVLKQVKDDQADFPAAVAANQQAGSREGLAAAKKVDDILNANGATLVSLAAPTQTVSVLLGGNPAAVPTATATPAVGGGAGAGRGGNNNNNGGQGRGQQGGNNGQGRGQQGGNNGQGRGQQAGNAGARNAGPSRRRHLSQAEMRGAY</sequence>
<dbReference type="InParanoid" id="A0A136JJJ9"/>
<dbReference type="EMBL" id="KQ964245">
    <property type="protein sequence ID" value="KXJ97325.1"/>
    <property type="molecule type" value="Genomic_DNA"/>
</dbReference>
<feature type="compositionally biased region" description="Gly residues" evidence="1">
    <location>
        <begin position="297"/>
        <end position="341"/>
    </location>
</feature>
<evidence type="ECO:0000256" key="1">
    <source>
        <dbReference type="SAM" id="MobiDB-lite"/>
    </source>
</evidence>
<dbReference type="OrthoDB" id="3241054at2759"/>
<keyword evidence="4" id="KW-1185">Reference proteome</keyword>
<reference evidence="4" key="1">
    <citation type="submission" date="2016-02" db="EMBL/GenBank/DDBJ databases">
        <title>Draft genome sequence of Microdochium bolleyi, a fungal endophyte of beachgrass.</title>
        <authorList>
            <consortium name="DOE Joint Genome Institute"/>
            <person name="David A.S."/>
            <person name="May G."/>
            <person name="Haridas S."/>
            <person name="Lim J."/>
            <person name="Wang M."/>
            <person name="Labutti K."/>
            <person name="Lipzen A."/>
            <person name="Barry K."/>
            <person name="Grigoriev I.V."/>
        </authorList>
    </citation>
    <scope>NUCLEOTIDE SEQUENCE [LARGE SCALE GENOMIC DNA]</scope>
    <source>
        <strain evidence="4">J235TASD1</strain>
    </source>
</reference>
<dbReference type="Pfam" id="PF11327">
    <property type="entry name" value="Egh16-like"/>
    <property type="match status" value="1"/>
</dbReference>
<accession>A0A136JJJ9</accession>
<feature type="compositionally biased region" description="Low complexity" evidence="1">
    <location>
        <begin position="342"/>
        <end position="352"/>
    </location>
</feature>
<protein>
    <recommendedName>
        <fullName evidence="5">GEgh 16 protein</fullName>
    </recommendedName>
</protein>
<dbReference type="PANTHER" id="PTHR34618">
    <property type="entry name" value="SURFACE PROTEIN MAS1, PUTATIVE-RELATED"/>
    <property type="match status" value="1"/>
</dbReference>
<dbReference type="Proteomes" id="UP000070501">
    <property type="component" value="Unassembled WGS sequence"/>
</dbReference>
<dbReference type="PANTHER" id="PTHR34618:SF3">
    <property type="entry name" value="GEGH 16 PROTEIN"/>
    <property type="match status" value="1"/>
</dbReference>
<proteinExistence type="predicted"/>
<gene>
    <name evidence="3" type="ORF">Micbo1qcDRAFT_156152</name>
</gene>
<organism evidence="3 4">
    <name type="scientific">Microdochium bolleyi</name>
    <dbReference type="NCBI Taxonomy" id="196109"/>
    <lineage>
        <taxon>Eukaryota</taxon>
        <taxon>Fungi</taxon>
        <taxon>Dikarya</taxon>
        <taxon>Ascomycota</taxon>
        <taxon>Pezizomycotina</taxon>
        <taxon>Sordariomycetes</taxon>
        <taxon>Xylariomycetidae</taxon>
        <taxon>Xylariales</taxon>
        <taxon>Microdochiaceae</taxon>
        <taxon>Microdochium</taxon>
    </lineage>
</organism>
<dbReference type="InterPro" id="IPR021476">
    <property type="entry name" value="Egh16-like"/>
</dbReference>
<feature type="signal peptide" evidence="2">
    <location>
        <begin position="1"/>
        <end position="19"/>
    </location>
</feature>
<name>A0A136JJJ9_9PEZI</name>
<dbReference type="STRING" id="196109.A0A136JJJ9"/>
<evidence type="ECO:0000256" key="2">
    <source>
        <dbReference type="SAM" id="SignalP"/>
    </source>
</evidence>
<evidence type="ECO:0000313" key="3">
    <source>
        <dbReference type="EMBL" id="KXJ97325.1"/>
    </source>
</evidence>
<feature type="chain" id="PRO_5007293839" description="GEgh 16 protein" evidence="2">
    <location>
        <begin position="20"/>
        <end position="368"/>
    </location>
</feature>
<feature type="region of interest" description="Disordered" evidence="1">
    <location>
        <begin position="297"/>
        <end position="368"/>
    </location>
</feature>